<dbReference type="Gene3D" id="2.60.120.860">
    <property type="match status" value="1"/>
</dbReference>
<dbReference type="EMBL" id="CP107027">
    <property type="protein sequence ID" value="UYG93182.1"/>
    <property type="molecule type" value="Genomic_DNA"/>
</dbReference>
<dbReference type="Proteomes" id="UP001163104">
    <property type="component" value="Chromosome"/>
</dbReference>
<dbReference type="InterPro" id="IPR054738">
    <property type="entry name" value="Siphovirus-type_tail_C"/>
</dbReference>
<proteinExistence type="predicted"/>
<accession>A0AA46NZE1</accession>
<dbReference type="RefSeq" id="WP_263599074.1">
    <property type="nucleotide sequence ID" value="NZ_CP107027.1"/>
</dbReference>
<dbReference type="AlphaFoldDB" id="A0AA46NZE1"/>
<dbReference type="InterPro" id="IPR006520">
    <property type="entry name" value="Dit_BPSPP_N"/>
</dbReference>
<evidence type="ECO:0000259" key="1">
    <source>
        <dbReference type="Pfam" id="PF05709"/>
    </source>
</evidence>
<dbReference type="InterPro" id="IPR008841">
    <property type="entry name" value="Siphovirus-type_tail_N"/>
</dbReference>
<dbReference type="NCBIfam" id="TIGR01633">
    <property type="entry name" value="phi3626_gp14_N"/>
    <property type="match status" value="1"/>
</dbReference>
<name>A0AA46NZE1_CYTFI</name>
<dbReference type="Gene3D" id="2.40.30.200">
    <property type="match status" value="1"/>
</dbReference>
<evidence type="ECO:0000313" key="4">
    <source>
        <dbReference type="Proteomes" id="UP001163104"/>
    </source>
</evidence>
<gene>
    <name evidence="3" type="ORF">OD459_12880</name>
</gene>
<evidence type="ECO:0000259" key="2">
    <source>
        <dbReference type="Pfam" id="PF22768"/>
    </source>
</evidence>
<protein>
    <submittedName>
        <fullName evidence="3">Phage tail family protein</fullName>
    </submittedName>
</protein>
<dbReference type="Pfam" id="PF22768">
    <property type="entry name" value="SPP1_Dit"/>
    <property type="match status" value="1"/>
</dbReference>
<evidence type="ECO:0000313" key="3">
    <source>
        <dbReference type="EMBL" id="UYG93182.1"/>
    </source>
</evidence>
<feature type="domain" description="Siphovirus-type tail component C-terminal" evidence="2">
    <location>
        <begin position="150"/>
        <end position="247"/>
    </location>
</feature>
<reference evidence="3" key="1">
    <citation type="submission" date="2022-10" db="EMBL/GenBank/DDBJ databases">
        <title>Mechanism of multi-heavy metal repair in Cytobacillus Firmus M7.</title>
        <authorList>
            <person name="Li X."/>
            <person name="Yu C."/>
        </authorList>
    </citation>
    <scope>NUCLEOTIDE SEQUENCE</scope>
    <source>
        <strain evidence="3">M7</strain>
    </source>
</reference>
<dbReference type="Pfam" id="PF05709">
    <property type="entry name" value="Sipho_tail"/>
    <property type="match status" value="1"/>
</dbReference>
<sequence length="248" mass="27838">MSWGFFFKGIHSTSKEIRILNIQGRDTLPDIESRTVQTASKHGVLYFGYRFQERRIRVRMTLNGSSLSNFRSKIRDIATWLNPHDGPQELIFDDEPDKKYYAVATDNSDFEGMFVKRVAEIEFLCPDPFAYSITESSATISNDSATINNTGTAEAFPIIRVDFSASATELKIEKNSKEFLRIVRNFVAGDEVVIDCQVGTITYNGTTNLITALDINSDFFSLDPGDTTLTVTPAGVSAVSLVYVRRWL</sequence>
<organism evidence="3 4">
    <name type="scientific">Cytobacillus firmus</name>
    <name type="common">Bacillus firmus</name>
    <dbReference type="NCBI Taxonomy" id="1399"/>
    <lineage>
        <taxon>Bacteria</taxon>
        <taxon>Bacillati</taxon>
        <taxon>Bacillota</taxon>
        <taxon>Bacilli</taxon>
        <taxon>Bacillales</taxon>
        <taxon>Bacillaceae</taxon>
        <taxon>Cytobacillus</taxon>
    </lineage>
</organism>
<feature type="domain" description="Siphovirus-type tail component RIFT-related" evidence="1">
    <location>
        <begin position="16"/>
        <end position="125"/>
    </location>
</feature>